<dbReference type="Gene3D" id="2.170.130.10">
    <property type="entry name" value="TonB-dependent receptor, plug domain"/>
    <property type="match status" value="1"/>
</dbReference>
<evidence type="ECO:0000313" key="16">
    <source>
        <dbReference type="Proteomes" id="UP001529369"/>
    </source>
</evidence>
<dbReference type="PANTHER" id="PTHR30069:SF29">
    <property type="entry name" value="HEMOGLOBIN AND HEMOGLOBIN-HAPTOGLOBIN-BINDING PROTEIN 1-RELATED"/>
    <property type="match status" value="1"/>
</dbReference>
<evidence type="ECO:0000256" key="4">
    <source>
        <dbReference type="ARBA" id="ARBA00022692"/>
    </source>
</evidence>
<comment type="caution">
    <text evidence="15">The sequence shown here is derived from an EMBL/GenBank/DDBJ whole genome shotgun (WGS) entry which is preliminary data.</text>
</comment>
<dbReference type="InterPro" id="IPR039426">
    <property type="entry name" value="TonB-dep_rcpt-like"/>
</dbReference>
<dbReference type="PANTHER" id="PTHR30069">
    <property type="entry name" value="TONB-DEPENDENT OUTER MEMBRANE RECEPTOR"/>
    <property type="match status" value="1"/>
</dbReference>
<dbReference type="Pfam" id="PF00593">
    <property type="entry name" value="TonB_dep_Rec_b-barrel"/>
    <property type="match status" value="1"/>
</dbReference>
<comment type="similarity">
    <text evidence="10 11">Belongs to the TonB-dependent receptor family.</text>
</comment>
<comment type="subcellular location">
    <subcellularLocation>
        <location evidence="1 10">Cell outer membrane</location>
        <topology evidence="1 10">Multi-pass membrane protein</topology>
    </subcellularLocation>
</comment>
<keyword evidence="5" id="KW-0732">Signal</keyword>
<keyword evidence="3 10" id="KW-1134">Transmembrane beta strand</keyword>
<dbReference type="SUPFAM" id="SSF56935">
    <property type="entry name" value="Porins"/>
    <property type="match status" value="1"/>
</dbReference>
<sequence>MPHPATATRDDRTPTMPKPVPAPLAAPRLRRAAAVVALAAWAMPAASQGLDLGALEQIFGEPVTTSATGKPQRSSDVPVAMDIITAEQIRRSGARDLPEVLARYTSLDVQRFNAADYAVGVRGFATPATPRVLVLLNGRQVYLDDFGETVWSTLPVQLTEIRQIEVVRGPNSALFGFNAAAGVINIVTFSPLHDRVNTASVRLGSHGYREASGVATVPVGARGGIRLSAGLRQEHDWNHGFNTVDQLFGGRADPRRANIAFDGQARVTDSIAVGFDASYSQVRAGELMTFGAVAQVDRSIWSLRGRIAAETSHGLVEAALYRNAETAEIPAIRQHAEQSVTVLQLSDTMKLGADHTLRPFAEYRYTEGQRGPTGLDFSVGAAGLMWNWAISSQVETTAALRYDHLWLGASNYGLLPDLFPASAYRRDWGTLAWNLGLVWKPSTLDAARLSVARGISTPSLSQLGPPGVVGSPVGLGFSGSPLLKPTIVDNYEIGYRRRVGLIDGTIDAAAFYQVNHDFNSGLAVGAPAFVPGVPFPVSAAMNIGSAHAYGAEASATSRLGHGVDADLRYRLVVTDTDLIPTPLEYKHASPRHLLTSRLGWAGGPWEADLFGRYSTTMQGFRFTERGYVPVRVDDVLSIAARVAHRFQNGFILALEASDIVQQRQRQGIGLEAERRVYLSLRANF</sequence>
<dbReference type="RefSeq" id="WP_290319721.1">
    <property type="nucleotide sequence ID" value="NZ_JAUFPN010000196.1"/>
</dbReference>
<evidence type="ECO:0000256" key="12">
    <source>
        <dbReference type="SAM" id="MobiDB-lite"/>
    </source>
</evidence>
<dbReference type="Proteomes" id="UP001529369">
    <property type="component" value="Unassembled WGS sequence"/>
</dbReference>
<proteinExistence type="inferred from homology"/>
<keyword evidence="9 10" id="KW-0998">Cell outer membrane</keyword>
<evidence type="ECO:0000256" key="11">
    <source>
        <dbReference type="RuleBase" id="RU003357"/>
    </source>
</evidence>
<evidence type="ECO:0000256" key="9">
    <source>
        <dbReference type="ARBA" id="ARBA00023237"/>
    </source>
</evidence>
<evidence type="ECO:0000256" key="7">
    <source>
        <dbReference type="ARBA" id="ARBA00023136"/>
    </source>
</evidence>
<name>A0ABT8ACZ8_9PROT</name>
<dbReference type="InterPro" id="IPR036942">
    <property type="entry name" value="Beta-barrel_TonB_sf"/>
</dbReference>
<evidence type="ECO:0000313" key="15">
    <source>
        <dbReference type="EMBL" id="MDN3567664.1"/>
    </source>
</evidence>
<evidence type="ECO:0000256" key="1">
    <source>
        <dbReference type="ARBA" id="ARBA00004571"/>
    </source>
</evidence>
<protein>
    <submittedName>
        <fullName evidence="15">TonB-dependent receptor</fullName>
    </submittedName>
</protein>
<evidence type="ECO:0000256" key="3">
    <source>
        <dbReference type="ARBA" id="ARBA00022452"/>
    </source>
</evidence>
<evidence type="ECO:0000256" key="8">
    <source>
        <dbReference type="ARBA" id="ARBA00023170"/>
    </source>
</evidence>
<dbReference type="InterPro" id="IPR037066">
    <property type="entry name" value="Plug_dom_sf"/>
</dbReference>
<keyword evidence="2 10" id="KW-0813">Transport</keyword>
<dbReference type="InterPro" id="IPR012910">
    <property type="entry name" value="Plug_dom"/>
</dbReference>
<keyword evidence="16" id="KW-1185">Reference proteome</keyword>
<accession>A0ABT8ACZ8</accession>
<dbReference type="Pfam" id="PF07715">
    <property type="entry name" value="Plug"/>
    <property type="match status" value="1"/>
</dbReference>
<dbReference type="Gene3D" id="2.40.170.20">
    <property type="entry name" value="TonB-dependent receptor, beta-barrel domain"/>
    <property type="match status" value="1"/>
</dbReference>
<keyword evidence="7 10" id="KW-0472">Membrane</keyword>
<feature type="domain" description="TonB-dependent receptor-like beta-barrel" evidence="13">
    <location>
        <begin position="240"/>
        <end position="623"/>
    </location>
</feature>
<keyword evidence="4 10" id="KW-0812">Transmembrane</keyword>
<evidence type="ECO:0000256" key="10">
    <source>
        <dbReference type="PROSITE-ProRule" id="PRU01360"/>
    </source>
</evidence>
<evidence type="ECO:0000256" key="6">
    <source>
        <dbReference type="ARBA" id="ARBA00023077"/>
    </source>
</evidence>
<organism evidence="15 16">
    <name type="scientific">Paeniroseomonas aquatica</name>
    <dbReference type="NCBI Taxonomy" id="373043"/>
    <lineage>
        <taxon>Bacteria</taxon>
        <taxon>Pseudomonadati</taxon>
        <taxon>Pseudomonadota</taxon>
        <taxon>Alphaproteobacteria</taxon>
        <taxon>Acetobacterales</taxon>
        <taxon>Acetobacteraceae</taxon>
        <taxon>Paeniroseomonas</taxon>
    </lineage>
</organism>
<feature type="region of interest" description="Disordered" evidence="12">
    <location>
        <begin position="1"/>
        <end position="23"/>
    </location>
</feature>
<reference evidence="16" key="1">
    <citation type="journal article" date="2019" name="Int. J. Syst. Evol. Microbiol.">
        <title>The Global Catalogue of Microorganisms (GCM) 10K type strain sequencing project: providing services to taxonomists for standard genome sequencing and annotation.</title>
        <authorList>
            <consortium name="The Broad Institute Genomics Platform"/>
            <consortium name="The Broad Institute Genome Sequencing Center for Infectious Disease"/>
            <person name="Wu L."/>
            <person name="Ma J."/>
        </authorList>
    </citation>
    <scope>NUCLEOTIDE SEQUENCE [LARGE SCALE GENOMIC DNA]</scope>
    <source>
        <strain evidence="16">CECT 7131</strain>
    </source>
</reference>
<dbReference type="PROSITE" id="PS52016">
    <property type="entry name" value="TONB_DEPENDENT_REC_3"/>
    <property type="match status" value="1"/>
</dbReference>
<feature type="domain" description="TonB-dependent receptor plug" evidence="14">
    <location>
        <begin position="75"/>
        <end position="183"/>
    </location>
</feature>
<dbReference type="EMBL" id="JAUFPN010000196">
    <property type="protein sequence ID" value="MDN3567664.1"/>
    <property type="molecule type" value="Genomic_DNA"/>
</dbReference>
<gene>
    <name evidence="15" type="ORF">QWZ14_25065</name>
</gene>
<evidence type="ECO:0000256" key="2">
    <source>
        <dbReference type="ARBA" id="ARBA00022448"/>
    </source>
</evidence>
<evidence type="ECO:0000259" key="14">
    <source>
        <dbReference type="Pfam" id="PF07715"/>
    </source>
</evidence>
<evidence type="ECO:0000259" key="13">
    <source>
        <dbReference type="Pfam" id="PF00593"/>
    </source>
</evidence>
<keyword evidence="8 15" id="KW-0675">Receptor</keyword>
<dbReference type="InterPro" id="IPR000531">
    <property type="entry name" value="Beta-barrel_TonB"/>
</dbReference>
<evidence type="ECO:0000256" key="5">
    <source>
        <dbReference type="ARBA" id="ARBA00022729"/>
    </source>
</evidence>
<keyword evidence="6 11" id="KW-0798">TonB box</keyword>